<evidence type="ECO:0000313" key="2">
    <source>
        <dbReference type="EMBL" id="AOV61530.1"/>
    </source>
</evidence>
<dbReference type="GeneID" id="30310010"/>
<evidence type="ECO:0000259" key="1">
    <source>
        <dbReference type="Pfam" id="PF18013"/>
    </source>
</evidence>
<name>A0A1D8KS75_9CAUD</name>
<accession>A0A1D8KS75</accession>
<dbReference type="OrthoDB" id="11873at10239"/>
<gene>
    <name evidence="2" type="ORF">P090810_057</name>
</gene>
<feature type="domain" description="Phage tail lysozyme" evidence="1">
    <location>
        <begin position="1"/>
        <end position="77"/>
    </location>
</feature>
<dbReference type="Proteomes" id="UP000204364">
    <property type="component" value="Segment"/>
</dbReference>
<evidence type="ECO:0000313" key="3">
    <source>
        <dbReference type="Proteomes" id="UP000204364"/>
    </source>
</evidence>
<keyword evidence="3" id="KW-1185">Reference proteome</keyword>
<dbReference type="Gene3D" id="1.10.530.10">
    <property type="match status" value="1"/>
</dbReference>
<dbReference type="Pfam" id="PF18013">
    <property type="entry name" value="Phage_lysozyme2"/>
    <property type="match status" value="1"/>
</dbReference>
<dbReference type="EMBL" id="KU686210">
    <property type="protein sequence ID" value="AOV61530.1"/>
    <property type="molecule type" value="Genomic_DNA"/>
</dbReference>
<reference evidence="2 3" key="1">
    <citation type="journal article" date="2016" name="Virology">
        <title>The genomic content and context of auxiliary metabolic genes in marine cyanomyoviruses.</title>
        <authorList>
            <person name="Crummett L.T."/>
            <person name="Puxty R.J."/>
            <person name="Weihe C."/>
            <person name="Marston M.F."/>
            <person name="Martiny J.B."/>
        </authorList>
    </citation>
    <scope>NUCLEOTIDE SEQUENCE [LARGE SCALE GENOMIC DNA]</scope>
    <source>
        <strain evidence="2">0810PA09</strain>
    </source>
</reference>
<organism evidence="2 3">
    <name type="scientific">Synechococcus phage S-WAM1</name>
    <dbReference type="NCBI Taxonomy" id="1815521"/>
    <lineage>
        <taxon>Viruses</taxon>
        <taxon>Duplodnaviria</taxon>
        <taxon>Heunggongvirae</taxon>
        <taxon>Uroviricota</taxon>
        <taxon>Caudoviricetes</taxon>
        <taxon>Pantevenvirales</taxon>
        <taxon>Kyanoviridae</taxon>
        <taxon>Sokavirus</taxon>
        <taxon>Sokavirus swam1</taxon>
    </lineage>
</organism>
<protein>
    <recommendedName>
        <fullName evidence="1">Phage tail lysozyme domain-containing protein</fullName>
    </recommendedName>
</protein>
<dbReference type="InterPro" id="IPR041219">
    <property type="entry name" value="Phage_lysozyme2"/>
</dbReference>
<proteinExistence type="predicted"/>
<dbReference type="KEGG" id="vg:30310010"/>
<dbReference type="RefSeq" id="YP_009325046.1">
    <property type="nucleotide sequence ID" value="NC_031944.1"/>
</dbReference>
<sequence>MGNIKQESNFLPDICEGGARVKYNQCHTGGYGLIQWTSTRRYIGLGRFANKYGGDPSTLPTQLRYMVNEAQWTQYELILKGEGQSIKHYMHHAWYWLGWGIHGNRTKYAFNYLNKFQVVVPDVNRNVANSVSS</sequence>